<evidence type="ECO:0000256" key="5">
    <source>
        <dbReference type="SAM" id="Phobius"/>
    </source>
</evidence>
<evidence type="ECO:0000256" key="2">
    <source>
        <dbReference type="ARBA" id="ARBA00022692"/>
    </source>
</evidence>
<dbReference type="InterPro" id="IPR002035">
    <property type="entry name" value="VWF_A"/>
</dbReference>
<keyword evidence="1" id="KW-1003">Cell membrane</keyword>
<feature type="transmembrane region" description="Helical" evidence="5">
    <location>
        <begin position="30"/>
        <end position="47"/>
    </location>
</feature>
<accession>A0A1W1BN62</accession>
<evidence type="ECO:0000256" key="4">
    <source>
        <dbReference type="ARBA" id="ARBA00023136"/>
    </source>
</evidence>
<organism evidence="7">
    <name type="scientific">hydrothermal vent metagenome</name>
    <dbReference type="NCBI Taxonomy" id="652676"/>
    <lineage>
        <taxon>unclassified sequences</taxon>
        <taxon>metagenomes</taxon>
        <taxon>ecological metagenomes</taxon>
    </lineage>
</organism>
<evidence type="ECO:0000259" key="6">
    <source>
        <dbReference type="PROSITE" id="PS50234"/>
    </source>
</evidence>
<dbReference type="PROSITE" id="PS50234">
    <property type="entry name" value="VWFA"/>
    <property type="match status" value="1"/>
</dbReference>
<dbReference type="PANTHER" id="PTHR22550">
    <property type="entry name" value="SPORE GERMINATION PROTEIN"/>
    <property type="match status" value="1"/>
</dbReference>
<sequence length="308" mass="35119">MTLLYPSFLWLLIPLIMLLWRSSYSFVNKIHLIILMLIVLTLTRPVVEQMPKESQIEGRDIIIALDVSYSMNATDIKLNRYEFAKEIIFHLLKENPTDNVMLIAFTTNPLLLSPPTTDHKLIEIALKSLNREFILTKGTSLKKLFEKLVSMQMGHQNLILISDGGEENNPNELREILKKSDISLTILALGTIQGATIKKRDGTLLKDKEGNLVISRVNPMLKSLSSSYFEPSSSPKATADELYNSLSDNANRAKKMQYSYLELYQIPLIFAILLFLMVHTRGRVLYDMAKNTYKVRELSGEPLPMDKL</sequence>
<dbReference type="InterPro" id="IPR036465">
    <property type="entry name" value="vWFA_dom_sf"/>
</dbReference>
<dbReference type="Gene3D" id="3.40.50.410">
    <property type="entry name" value="von Willebrand factor, type A domain"/>
    <property type="match status" value="1"/>
</dbReference>
<keyword evidence="2 5" id="KW-0812">Transmembrane</keyword>
<feature type="domain" description="VWFA" evidence="6">
    <location>
        <begin position="60"/>
        <end position="246"/>
    </location>
</feature>
<dbReference type="SUPFAM" id="SSF53300">
    <property type="entry name" value="vWA-like"/>
    <property type="match status" value="1"/>
</dbReference>
<reference evidence="7" key="1">
    <citation type="submission" date="2016-10" db="EMBL/GenBank/DDBJ databases">
        <authorList>
            <person name="de Groot N.N."/>
        </authorList>
    </citation>
    <scope>NUCLEOTIDE SEQUENCE</scope>
</reference>
<protein>
    <submittedName>
        <fullName evidence="7">TPR domain protein in aerotolerance operon</fullName>
    </submittedName>
</protein>
<keyword evidence="4 5" id="KW-0472">Membrane</keyword>
<feature type="transmembrane region" description="Helical" evidence="5">
    <location>
        <begin position="260"/>
        <end position="278"/>
    </location>
</feature>
<gene>
    <name evidence="7" type="ORF">MNB_SV-12-1877</name>
</gene>
<evidence type="ECO:0000256" key="3">
    <source>
        <dbReference type="ARBA" id="ARBA00022989"/>
    </source>
</evidence>
<evidence type="ECO:0000256" key="1">
    <source>
        <dbReference type="ARBA" id="ARBA00022475"/>
    </source>
</evidence>
<dbReference type="SMART" id="SM00327">
    <property type="entry name" value="VWA"/>
    <property type="match status" value="1"/>
</dbReference>
<dbReference type="Pfam" id="PF13519">
    <property type="entry name" value="VWA_2"/>
    <property type="match status" value="1"/>
</dbReference>
<dbReference type="PANTHER" id="PTHR22550:SF5">
    <property type="entry name" value="LEUCINE ZIPPER PROTEIN 4"/>
    <property type="match status" value="1"/>
</dbReference>
<dbReference type="AlphaFoldDB" id="A0A1W1BN62"/>
<feature type="transmembrane region" description="Helical" evidence="5">
    <location>
        <begin position="7"/>
        <end position="24"/>
    </location>
</feature>
<proteinExistence type="predicted"/>
<dbReference type="EMBL" id="FPHE01000056">
    <property type="protein sequence ID" value="SFV54905.1"/>
    <property type="molecule type" value="Genomic_DNA"/>
</dbReference>
<keyword evidence="3 5" id="KW-1133">Transmembrane helix</keyword>
<dbReference type="InterPro" id="IPR050768">
    <property type="entry name" value="UPF0353/GerABKA_families"/>
</dbReference>
<name>A0A1W1BN62_9ZZZZ</name>
<evidence type="ECO:0000313" key="7">
    <source>
        <dbReference type="EMBL" id="SFV54905.1"/>
    </source>
</evidence>